<dbReference type="CDD" id="cd00190">
    <property type="entry name" value="Tryp_SPc"/>
    <property type="match status" value="1"/>
</dbReference>
<dbReference type="FunFam" id="2.40.10.10:FF:000068">
    <property type="entry name" value="transmembrane protease serine 2"/>
    <property type="match status" value="1"/>
</dbReference>
<gene>
    <name evidence="5" type="ORF">CEP50_14720</name>
</gene>
<dbReference type="InterPro" id="IPR001254">
    <property type="entry name" value="Trypsin_dom"/>
</dbReference>
<dbReference type="PANTHER" id="PTHR24276">
    <property type="entry name" value="POLYSERASE-RELATED"/>
    <property type="match status" value="1"/>
</dbReference>
<dbReference type="Gene3D" id="2.40.10.10">
    <property type="entry name" value="Trypsin-like serine proteases"/>
    <property type="match status" value="1"/>
</dbReference>
<sequence>MLLAALLWTALTPLGTAVGEARFGSLAAERPVVGGEPARVADHPWVVYLTDRRGEQFCGGTLAAPDKVVTAAHCVAEQRPADVRVVAGRTDKNSGAGTVTELAGIWTHPDYGSAYGGADVAVLTLRSSLSRPTLVLADEQDDQLYRPGRTATVLGWGATSEGGVPADVLRRAEVPIRADSECSAAYGGDFVPGAMVCAGYPEGGVDSCQGDSGGPLTTGGKLVGVVSWGIGCARPGNPGVYTEVAAYADSLRARVGSRG</sequence>
<dbReference type="SUPFAM" id="SSF50494">
    <property type="entry name" value="Trypsin-like serine proteases"/>
    <property type="match status" value="1"/>
</dbReference>
<dbReference type="GO" id="GO:0006508">
    <property type="term" value="P:proteolysis"/>
    <property type="evidence" value="ECO:0007669"/>
    <property type="project" value="UniProtKB-KW"/>
</dbReference>
<dbReference type="GO" id="GO:0004252">
    <property type="term" value="F:serine-type endopeptidase activity"/>
    <property type="evidence" value="ECO:0007669"/>
    <property type="project" value="InterPro"/>
</dbReference>
<dbReference type="PROSITE" id="PS50240">
    <property type="entry name" value="TRYPSIN_DOM"/>
    <property type="match status" value="1"/>
</dbReference>
<feature type="domain" description="Peptidase S1" evidence="4">
    <location>
        <begin position="32"/>
        <end position="256"/>
    </location>
</feature>
<dbReference type="InterPro" id="IPR033116">
    <property type="entry name" value="TRYPSIN_SER"/>
</dbReference>
<evidence type="ECO:0000259" key="4">
    <source>
        <dbReference type="PROSITE" id="PS50240"/>
    </source>
</evidence>
<dbReference type="Pfam" id="PF00089">
    <property type="entry name" value="Trypsin"/>
    <property type="match status" value="1"/>
</dbReference>
<dbReference type="SMART" id="SM00020">
    <property type="entry name" value="Tryp_SPc"/>
    <property type="match status" value="1"/>
</dbReference>
<keyword evidence="3" id="KW-0720">Serine protease</keyword>
<dbReference type="InParanoid" id="A0A2T0GU62"/>
<keyword evidence="6" id="KW-1185">Reference proteome</keyword>
<dbReference type="PRINTS" id="PR00722">
    <property type="entry name" value="CHYMOTRYPSIN"/>
</dbReference>
<dbReference type="PANTHER" id="PTHR24276:SF98">
    <property type="entry name" value="FI18310P1-RELATED"/>
    <property type="match status" value="1"/>
</dbReference>
<dbReference type="InterPro" id="IPR043504">
    <property type="entry name" value="Peptidase_S1_PA_chymotrypsin"/>
</dbReference>
<keyword evidence="3 5" id="KW-0645">Protease</keyword>
<dbReference type="InterPro" id="IPR018114">
    <property type="entry name" value="TRYPSIN_HIS"/>
</dbReference>
<evidence type="ECO:0000313" key="6">
    <source>
        <dbReference type="Proteomes" id="UP000239352"/>
    </source>
</evidence>
<dbReference type="EMBL" id="PVSR01000029">
    <property type="protein sequence ID" value="PRW62573.1"/>
    <property type="molecule type" value="Genomic_DNA"/>
</dbReference>
<evidence type="ECO:0000313" key="5">
    <source>
        <dbReference type="EMBL" id="PRW62573.1"/>
    </source>
</evidence>
<dbReference type="PROSITE" id="PS00134">
    <property type="entry name" value="TRYPSIN_HIS"/>
    <property type="match status" value="1"/>
</dbReference>
<evidence type="ECO:0000256" key="3">
    <source>
        <dbReference type="RuleBase" id="RU363034"/>
    </source>
</evidence>
<comment type="similarity">
    <text evidence="1">Belongs to the peptidase S1 family.</text>
</comment>
<dbReference type="FunFam" id="2.40.10.10:FF:000002">
    <property type="entry name" value="Transmembrane protease serine"/>
    <property type="match status" value="1"/>
</dbReference>
<reference evidence="5 6" key="1">
    <citation type="submission" date="2018-03" db="EMBL/GenBank/DDBJ databases">
        <title>Actinopolyspora mortivallis from Sahara, screening for active biomolecules.</title>
        <authorList>
            <person name="Selama O."/>
            <person name="Wellington E.M.H."/>
            <person name="Hacene H."/>
        </authorList>
    </citation>
    <scope>NUCLEOTIDE SEQUENCE [LARGE SCALE GENOMIC DNA]</scope>
    <source>
        <strain evidence="5 6">M5A</strain>
    </source>
</reference>
<dbReference type="InterPro" id="IPR001314">
    <property type="entry name" value="Peptidase_S1A"/>
</dbReference>
<dbReference type="Proteomes" id="UP000239352">
    <property type="component" value="Unassembled WGS sequence"/>
</dbReference>
<dbReference type="InterPro" id="IPR050430">
    <property type="entry name" value="Peptidase_S1"/>
</dbReference>
<dbReference type="PROSITE" id="PS00135">
    <property type="entry name" value="TRYPSIN_SER"/>
    <property type="match status" value="1"/>
</dbReference>
<keyword evidence="2" id="KW-1015">Disulfide bond</keyword>
<evidence type="ECO:0000256" key="2">
    <source>
        <dbReference type="ARBA" id="ARBA00023157"/>
    </source>
</evidence>
<dbReference type="AlphaFoldDB" id="A0A2T0GU62"/>
<keyword evidence="3" id="KW-0378">Hydrolase</keyword>
<proteinExistence type="inferred from homology"/>
<comment type="caution">
    <text evidence="5">The sequence shown here is derived from an EMBL/GenBank/DDBJ whole genome shotgun (WGS) entry which is preliminary data.</text>
</comment>
<accession>A0A2T0GU62</accession>
<organism evidence="5 6">
    <name type="scientific">Actinopolyspora mortivallis</name>
    <dbReference type="NCBI Taxonomy" id="33906"/>
    <lineage>
        <taxon>Bacteria</taxon>
        <taxon>Bacillati</taxon>
        <taxon>Actinomycetota</taxon>
        <taxon>Actinomycetes</taxon>
        <taxon>Actinopolysporales</taxon>
        <taxon>Actinopolysporaceae</taxon>
        <taxon>Actinopolyspora</taxon>
    </lineage>
</organism>
<dbReference type="STRING" id="1050202.GCA_000384035_02247"/>
<name>A0A2T0GU62_ACTMO</name>
<dbReference type="InterPro" id="IPR009003">
    <property type="entry name" value="Peptidase_S1_PA"/>
</dbReference>
<evidence type="ECO:0000256" key="1">
    <source>
        <dbReference type="ARBA" id="ARBA00007664"/>
    </source>
</evidence>
<protein>
    <submittedName>
        <fullName evidence="5">Serine protease</fullName>
    </submittedName>
</protein>